<dbReference type="InterPro" id="IPR009822">
    <property type="entry name" value="YaeQ"/>
</dbReference>
<keyword evidence="2" id="KW-1185">Reference proteome</keyword>
<dbReference type="PANTHER" id="PTHR38784:SF1">
    <property type="entry name" value="SUCROSE PHOSPHORYLASE"/>
    <property type="match status" value="1"/>
</dbReference>
<dbReference type="PIRSF" id="PIRSF011484">
    <property type="entry name" value="YaeQ"/>
    <property type="match status" value="1"/>
</dbReference>
<dbReference type="SMART" id="SM01322">
    <property type="entry name" value="YaeQ"/>
    <property type="match status" value="1"/>
</dbReference>
<dbReference type="PANTHER" id="PTHR38784">
    <property type="entry name" value="SUCROSE PHOSPHORYLASE"/>
    <property type="match status" value="1"/>
</dbReference>
<dbReference type="Gene3D" id="3.10.640.10">
    <property type="entry name" value="Restriction endonuclease-like alpha-beta roll domain"/>
    <property type="match status" value="1"/>
</dbReference>
<dbReference type="Pfam" id="PF07152">
    <property type="entry name" value="YaeQ"/>
    <property type="match status" value="1"/>
</dbReference>
<comment type="caution">
    <text evidence="1">The sequence shown here is derived from an EMBL/GenBank/DDBJ whole genome shotgun (WGS) entry which is preliminary data.</text>
</comment>
<sequence>MALRSVVYKVDLGISDLDRSYYAQHNLTLARHPSETDERLMVRLLAFVLHASETLEFGKGLSSDDEPALWDRDLTGAVTRWIEVGQPDERLLRRACGKSDEVVLYAYGRAVDVWWRQNALALARLDKLRVWKLDEQICADLLRFADRGMRLQATLQDGELMLSDDQDTVHIRPVPMGEA</sequence>
<reference evidence="2" key="1">
    <citation type="journal article" date="2019" name="Int. J. Syst. Evol. Microbiol.">
        <title>The Global Catalogue of Microorganisms (GCM) 10K type strain sequencing project: providing services to taxonomists for standard genome sequencing and annotation.</title>
        <authorList>
            <consortium name="The Broad Institute Genomics Platform"/>
            <consortium name="The Broad Institute Genome Sequencing Center for Infectious Disease"/>
            <person name="Wu L."/>
            <person name="Ma J."/>
        </authorList>
    </citation>
    <scope>NUCLEOTIDE SEQUENCE [LARGE SCALE GENOMIC DNA]</scope>
    <source>
        <strain evidence="2">JCM 18715</strain>
    </source>
</reference>
<dbReference type="RefSeq" id="WP_345533737.1">
    <property type="nucleotide sequence ID" value="NZ_BAABLD010000010.1"/>
</dbReference>
<evidence type="ECO:0000313" key="2">
    <source>
        <dbReference type="Proteomes" id="UP001500547"/>
    </source>
</evidence>
<proteinExistence type="predicted"/>
<accession>A0ABP9QWB5</accession>
<evidence type="ECO:0000313" key="1">
    <source>
        <dbReference type="EMBL" id="GAA5168363.1"/>
    </source>
</evidence>
<gene>
    <name evidence="1" type="ORF">GCM10025770_28230</name>
</gene>
<dbReference type="InterPro" id="IPR038590">
    <property type="entry name" value="YaeQ_sf"/>
</dbReference>
<dbReference type="EMBL" id="BAABLD010000010">
    <property type="protein sequence ID" value="GAA5168363.1"/>
    <property type="molecule type" value="Genomic_DNA"/>
</dbReference>
<dbReference type="InterPro" id="IPR011335">
    <property type="entry name" value="Restrct_endonuc-II-like"/>
</dbReference>
<name>A0ABP9QWB5_9RHOO</name>
<organism evidence="1 2">
    <name type="scientific">Viridibacterium curvum</name>
    <dbReference type="NCBI Taxonomy" id="1101404"/>
    <lineage>
        <taxon>Bacteria</taxon>
        <taxon>Pseudomonadati</taxon>
        <taxon>Pseudomonadota</taxon>
        <taxon>Betaproteobacteria</taxon>
        <taxon>Rhodocyclales</taxon>
        <taxon>Rhodocyclaceae</taxon>
        <taxon>Viridibacterium</taxon>
    </lineage>
</organism>
<dbReference type="Proteomes" id="UP001500547">
    <property type="component" value="Unassembled WGS sequence"/>
</dbReference>
<protein>
    <submittedName>
        <fullName evidence="1">YaeQ family protein</fullName>
    </submittedName>
</protein>
<dbReference type="CDD" id="cd22368">
    <property type="entry name" value="YaeQ-like"/>
    <property type="match status" value="1"/>
</dbReference>
<dbReference type="SUPFAM" id="SSF52980">
    <property type="entry name" value="Restriction endonuclease-like"/>
    <property type="match status" value="1"/>
</dbReference>